<dbReference type="Pfam" id="PF00990">
    <property type="entry name" value="GGDEF"/>
    <property type="match status" value="1"/>
</dbReference>
<dbReference type="AlphaFoldDB" id="A0A5B9QW25"/>
<evidence type="ECO:0000256" key="2">
    <source>
        <dbReference type="SAM" id="Coils"/>
    </source>
</evidence>
<evidence type="ECO:0000313" key="5">
    <source>
        <dbReference type="Proteomes" id="UP000325286"/>
    </source>
</evidence>
<dbReference type="Proteomes" id="UP000325286">
    <property type="component" value="Chromosome"/>
</dbReference>
<dbReference type="PROSITE" id="PS50887">
    <property type="entry name" value="GGDEF"/>
    <property type="match status" value="1"/>
</dbReference>
<gene>
    <name evidence="4" type="primary">pleD_4</name>
    <name evidence="4" type="ORF">UC8_53050</name>
</gene>
<dbReference type="InterPro" id="IPR050469">
    <property type="entry name" value="Diguanylate_Cyclase"/>
</dbReference>
<dbReference type="InterPro" id="IPR000160">
    <property type="entry name" value="GGDEF_dom"/>
</dbReference>
<dbReference type="GO" id="GO:1902201">
    <property type="term" value="P:negative regulation of bacterial-type flagellum-dependent cell motility"/>
    <property type="evidence" value="ECO:0007669"/>
    <property type="project" value="TreeGrafter"/>
</dbReference>
<dbReference type="GO" id="GO:0005886">
    <property type="term" value="C:plasma membrane"/>
    <property type="evidence" value="ECO:0007669"/>
    <property type="project" value="TreeGrafter"/>
</dbReference>
<accession>A0A5B9QW25</accession>
<feature type="coiled-coil region" evidence="2">
    <location>
        <begin position="144"/>
        <end position="185"/>
    </location>
</feature>
<dbReference type="PANTHER" id="PTHR45138">
    <property type="entry name" value="REGULATORY COMPONENTS OF SENSORY TRANSDUCTION SYSTEM"/>
    <property type="match status" value="1"/>
</dbReference>
<protein>
    <recommendedName>
        <fullName evidence="1">diguanylate cyclase</fullName>
        <ecNumber evidence="1">2.7.7.65</ecNumber>
    </recommendedName>
</protein>
<dbReference type="SMART" id="SM00267">
    <property type="entry name" value="GGDEF"/>
    <property type="match status" value="1"/>
</dbReference>
<dbReference type="InterPro" id="IPR029787">
    <property type="entry name" value="Nucleotide_cyclase"/>
</dbReference>
<dbReference type="PANTHER" id="PTHR45138:SF2">
    <property type="entry name" value="DIGUANYLATE CYCLASE VDCA"/>
    <property type="match status" value="1"/>
</dbReference>
<dbReference type="GO" id="GO:0043709">
    <property type="term" value="P:cell adhesion involved in single-species biofilm formation"/>
    <property type="evidence" value="ECO:0007669"/>
    <property type="project" value="TreeGrafter"/>
</dbReference>
<dbReference type="InterPro" id="IPR043128">
    <property type="entry name" value="Rev_trsase/Diguanyl_cyclase"/>
</dbReference>
<dbReference type="EMBL" id="CP042914">
    <property type="protein sequence ID" value="QEG43258.1"/>
    <property type="molecule type" value="Genomic_DNA"/>
</dbReference>
<dbReference type="CDD" id="cd01949">
    <property type="entry name" value="GGDEF"/>
    <property type="match status" value="1"/>
</dbReference>
<keyword evidence="5" id="KW-1185">Reference proteome</keyword>
<sequence length="354" mass="39494">MVASGLETMPNRSPNFEESFAIATQALRYIGRYRLPPTPQIYEVWYRFAEGQDETIKSQLSHAIERSDAVSKQLIEDLYQQFCRADVCDQNQSFSQRLETEMQGLQTVIDTQIEAGEAFGQSMDSVNESLTAPDMTPPQAQDCITDLLTSNAAMQTQLDEMKERLQESKQQIDLLKRDLYESQKTMLTDPLTGVGNRRAFEALMDAAIRDRDALGTQLAALVLVDLDGFKAVNDTLGHSVGDSLLQFIARSIESLREDASVARYGGDEFGAFVKVQTAAEGLEFAEQVRNALATHRFEHKMSGTAIGRVTTSVGLAILREDDTHDSWFDRADKLLMRAKEADGNCVRAERQISC</sequence>
<dbReference type="Gene3D" id="3.30.70.270">
    <property type="match status" value="1"/>
</dbReference>
<dbReference type="NCBIfam" id="TIGR00254">
    <property type="entry name" value="GGDEF"/>
    <property type="match status" value="1"/>
</dbReference>
<feature type="domain" description="GGDEF" evidence="3">
    <location>
        <begin position="217"/>
        <end position="351"/>
    </location>
</feature>
<evidence type="ECO:0000256" key="1">
    <source>
        <dbReference type="ARBA" id="ARBA00012528"/>
    </source>
</evidence>
<name>A0A5B9QW25_9BACT</name>
<organism evidence="4 5">
    <name type="scientific">Roseimaritima ulvae</name>
    <dbReference type="NCBI Taxonomy" id="980254"/>
    <lineage>
        <taxon>Bacteria</taxon>
        <taxon>Pseudomonadati</taxon>
        <taxon>Planctomycetota</taxon>
        <taxon>Planctomycetia</taxon>
        <taxon>Pirellulales</taxon>
        <taxon>Pirellulaceae</taxon>
        <taxon>Roseimaritima</taxon>
    </lineage>
</organism>
<proteinExistence type="predicted"/>
<dbReference type="EC" id="2.7.7.65" evidence="1"/>
<evidence type="ECO:0000313" key="4">
    <source>
        <dbReference type="EMBL" id="QEG43258.1"/>
    </source>
</evidence>
<reference evidence="4 5" key="1">
    <citation type="submission" date="2019-08" db="EMBL/GenBank/DDBJ databases">
        <title>Deep-cultivation of Planctomycetes and their phenomic and genomic characterization uncovers novel biology.</title>
        <authorList>
            <person name="Wiegand S."/>
            <person name="Jogler M."/>
            <person name="Boedeker C."/>
            <person name="Pinto D."/>
            <person name="Vollmers J."/>
            <person name="Rivas-Marin E."/>
            <person name="Kohn T."/>
            <person name="Peeters S.H."/>
            <person name="Heuer A."/>
            <person name="Rast P."/>
            <person name="Oberbeckmann S."/>
            <person name="Bunk B."/>
            <person name="Jeske O."/>
            <person name="Meyerdierks A."/>
            <person name="Storesund J.E."/>
            <person name="Kallscheuer N."/>
            <person name="Luecker S."/>
            <person name="Lage O.M."/>
            <person name="Pohl T."/>
            <person name="Merkel B.J."/>
            <person name="Hornburger P."/>
            <person name="Mueller R.-W."/>
            <person name="Bruemmer F."/>
            <person name="Labrenz M."/>
            <person name="Spormann A.M."/>
            <person name="Op den Camp H."/>
            <person name="Overmann J."/>
            <person name="Amann R."/>
            <person name="Jetten M.S.M."/>
            <person name="Mascher T."/>
            <person name="Medema M.H."/>
            <person name="Devos D.P."/>
            <person name="Kaster A.-K."/>
            <person name="Ovreas L."/>
            <person name="Rohde M."/>
            <person name="Galperin M.Y."/>
            <person name="Jogler C."/>
        </authorList>
    </citation>
    <scope>NUCLEOTIDE SEQUENCE [LARGE SCALE GENOMIC DNA]</scope>
    <source>
        <strain evidence="4 5">UC8</strain>
    </source>
</reference>
<keyword evidence="2" id="KW-0175">Coiled coil</keyword>
<dbReference type="SUPFAM" id="SSF55073">
    <property type="entry name" value="Nucleotide cyclase"/>
    <property type="match status" value="1"/>
</dbReference>
<evidence type="ECO:0000259" key="3">
    <source>
        <dbReference type="PROSITE" id="PS50887"/>
    </source>
</evidence>
<dbReference type="GO" id="GO:0052621">
    <property type="term" value="F:diguanylate cyclase activity"/>
    <property type="evidence" value="ECO:0007669"/>
    <property type="project" value="UniProtKB-EC"/>
</dbReference>
<dbReference type="KEGG" id="rul:UC8_53050"/>
<dbReference type="OrthoDB" id="9805474at2"/>